<feature type="transmembrane region" description="Helical" evidence="6">
    <location>
        <begin position="104"/>
        <end position="122"/>
    </location>
</feature>
<dbReference type="RefSeq" id="WP_377558489.1">
    <property type="nucleotide sequence ID" value="NZ_JBHUHQ010000039.1"/>
</dbReference>
<comment type="subcellular location">
    <subcellularLocation>
        <location evidence="1">Cell membrane</location>
        <topology evidence="1">Multi-pass membrane protein</topology>
    </subcellularLocation>
</comment>
<evidence type="ECO:0000256" key="2">
    <source>
        <dbReference type="ARBA" id="ARBA00022475"/>
    </source>
</evidence>
<feature type="transmembrane region" description="Helical" evidence="6">
    <location>
        <begin position="9"/>
        <end position="27"/>
    </location>
</feature>
<dbReference type="EMBL" id="JBHUHQ010000039">
    <property type="protein sequence ID" value="MFD2046514.1"/>
    <property type="molecule type" value="Genomic_DNA"/>
</dbReference>
<name>A0ABW4W596_9BACI</name>
<dbReference type="PANTHER" id="PTHR33545">
    <property type="entry name" value="UPF0750 MEMBRANE PROTEIN YITT-RELATED"/>
    <property type="match status" value="1"/>
</dbReference>
<evidence type="ECO:0000256" key="5">
    <source>
        <dbReference type="ARBA" id="ARBA00023136"/>
    </source>
</evidence>
<comment type="caution">
    <text evidence="7">The sequence shown here is derived from an EMBL/GenBank/DDBJ whole genome shotgun (WGS) entry which is preliminary data.</text>
</comment>
<evidence type="ECO:0000313" key="8">
    <source>
        <dbReference type="Proteomes" id="UP001597383"/>
    </source>
</evidence>
<gene>
    <name evidence="7" type="ORF">ACFSJF_19795</name>
</gene>
<keyword evidence="3 6" id="KW-0812">Transmembrane</keyword>
<evidence type="ECO:0000313" key="7">
    <source>
        <dbReference type="EMBL" id="MFD2046514.1"/>
    </source>
</evidence>
<protein>
    <submittedName>
        <fullName evidence="7">YitT family protein</fullName>
    </submittedName>
</protein>
<dbReference type="Proteomes" id="UP001597383">
    <property type="component" value="Unassembled WGS sequence"/>
</dbReference>
<feature type="transmembrane region" description="Helical" evidence="6">
    <location>
        <begin position="47"/>
        <end position="67"/>
    </location>
</feature>
<sequence length="204" mass="22659">MRGFWRKHGLVMLGGMCQGFGMGLFLFPNSIPSGGAGGIAVLLNYWFHINMGPALWIVNFSFMLFGVKYLGKRFTLWTLIGITMTSLSIDFFESHFSIPNRSLFYDLIIGSMFLGLGIGILMRNNVSNGGIGVIAIMISNGRNILPGKPLFLINSLIFLVTAAVISWEIIFLALISQWISTTVVDVICRVDFSPSYSFGWRKKP</sequence>
<keyword evidence="4 6" id="KW-1133">Transmembrane helix</keyword>
<dbReference type="PANTHER" id="PTHR33545:SF9">
    <property type="entry name" value="UPF0750 MEMBRANE PROTEIN YITE"/>
    <property type="match status" value="1"/>
</dbReference>
<dbReference type="InterPro" id="IPR003740">
    <property type="entry name" value="YitT"/>
</dbReference>
<feature type="transmembrane region" description="Helical" evidence="6">
    <location>
        <begin position="74"/>
        <end position="92"/>
    </location>
</feature>
<keyword evidence="8" id="KW-1185">Reference proteome</keyword>
<dbReference type="Pfam" id="PF02588">
    <property type="entry name" value="YitT_membrane"/>
    <property type="match status" value="1"/>
</dbReference>
<keyword evidence="2" id="KW-1003">Cell membrane</keyword>
<accession>A0ABW4W596</accession>
<evidence type="ECO:0000256" key="3">
    <source>
        <dbReference type="ARBA" id="ARBA00022692"/>
    </source>
</evidence>
<feature type="transmembrane region" description="Helical" evidence="6">
    <location>
        <begin position="151"/>
        <end position="175"/>
    </location>
</feature>
<proteinExistence type="predicted"/>
<organism evidence="7 8">
    <name type="scientific">Ornithinibacillus salinisoli</name>
    <dbReference type="NCBI Taxonomy" id="1848459"/>
    <lineage>
        <taxon>Bacteria</taxon>
        <taxon>Bacillati</taxon>
        <taxon>Bacillota</taxon>
        <taxon>Bacilli</taxon>
        <taxon>Bacillales</taxon>
        <taxon>Bacillaceae</taxon>
        <taxon>Ornithinibacillus</taxon>
    </lineage>
</organism>
<evidence type="ECO:0000256" key="1">
    <source>
        <dbReference type="ARBA" id="ARBA00004651"/>
    </source>
</evidence>
<reference evidence="8" key="1">
    <citation type="journal article" date="2019" name="Int. J. Syst. Evol. Microbiol.">
        <title>The Global Catalogue of Microorganisms (GCM) 10K type strain sequencing project: providing services to taxonomists for standard genome sequencing and annotation.</title>
        <authorList>
            <consortium name="The Broad Institute Genomics Platform"/>
            <consortium name="The Broad Institute Genome Sequencing Center for Infectious Disease"/>
            <person name="Wu L."/>
            <person name="Ma J."/>
        </authorList>
    </citation>
    <scope>NUCLEOTIDE SEQUENCE [LARGE SCALE GENOMIC DNA]</scope>
    <source>
        <strain evidence="8">R28</strain>
    </source>
</reference>
<evidence type="ECO:0000256" key="6">
    <source>
        <dbReference type="SAM" id="Phobius"/>
    </source>
</evidence>
<keyword evidence="5 6" id="KW-0472">Membrane</keyword>
<dbReference type="InterPro" id="IPR051461">
    <property type="entry name" value="UPF0750_membrane"/>
</dbReference>
<evidence type="ECO:0000256" key="4">
    <source>
        <dbReference type="ARBA" id="ARBA00022989"/>
    </source>
</evidence>